<dbReference type="EC" id="2.3.-.-" evidence="6"/>
<evidence type="ECO:0000313" key="7">
    <source>
        <dbReference type="Proteomes" id="UP001576708"/>
    </source>
</evidence>
<keyword evidence="4 5" id="KW-0472">Membrane</keyword>
<reference evidence="6 7" key="1">
    <citation type="submission" date="2024-09" db="EMBL/GenBank/DDBJ databases">
        <authorList>
            <person name="Zhang Y."/>
        </authorList>
    </citation>
    <scope>NUCLEOTIDE SEQUENCE [LARGE SCALE GENOMIC DNA]</scope>
    <source>
        <strain evidence="6 7">ZJ318</strain>
    </source>
</reference>
<keyword evidence="6" id="KW-0808">Transferase</keyword>
<organism evidence="6 7">
    <name type="scientific">Shewanella mangrovisoli</name>
    <dbReference type="NCBI Taxonomy" id="2864211"/>
    <lineage>
        <taxon>Bacteria</taxon>
        <taxon>Pseudomonadati</taxon>
        <taxon>Pseudomonadota</taxon>
        <taxon>Gammaproteobacteria</taxon>
        <taxon>Alteromonadales</taxon>
        <taxon>Shewanellaceae</taxon>
        <taxon>Shewanella</taxon>
    </lineage>
</organism>
<evidence type="ECO:0000256" key="4">
    <source>
        <dbReference type="ARBA" id="ARBA00023136"/>
    </source>
</evidence>
<dbReference type="EMBL" id="JBHFGU010000004">
    <property type="protein sequence ID" value="MFB2620877.1"/>
    <property type="molecule type" value="Genomic_DNA"/>
</dbReference>
<evidence type="ECO:0000256" key="1">
    <source>
        <dbReference type="ARBA" id="ARBA00004141"/>
    </source>
</evidence>
<feature type="transmembrane region" description="Helical" evidence="5">
    <location>
        <begin position="67"/>
        <end position="88"/>
    </location>
</feature>
<dbReference type="Pfam" id="PF03062">
    <property type="entry name" value="MBOAT"/>
    <property type="match status" value="1"/>
</dbReference>
<gene>
    <name evidence="6" type="ORF">ACE02W_13750</name>
</gene>
<evidence type="ECO:0000256" key="2">
    <source>
        <dbReference type="ARBA" id="ARBA00022692"/>
    </source>
</evidence>
<keyword evidence="2 5" id="KW-0812">Transmembrane</keyword>
<dbReference type="RefSeq" id="WP_342202038.1">
    <property type="nucleotide sequence ID" value="NZ_JBCATE010000004.1"/>
</dbReference>
<comment type="subcellular location">
    <subcellularLocation>
        <location evidence="1">Membrane</location>
        <topology evidence="1">Multi-pass membrane protein</topology>
    </subcellularLocation>
</comment>
<feature type="transmembrane region" description="Helical" evidence="5">
    <location>
        <begin position="125"/>
        <end position="150"/>
    </location>
</feature>
<keyword evidence="7" id="KW-1185">Reference proteome</keyword>
<name>A0ABV4VKU2_9GAMM</name>
<accession>A0ABV4VKU2</accession>
<evidence type="ECO:0000313" key="6">
    <source>
        <dbReference type="EMBL" id="MFB2620877.1"/>
    </source>
</evidence>
<dbReference type="GO" id="GO:0016746">
    <property type="term" value="F:acyltransferase activity"/>
    <property type="evidence" value="ECO:0007669"/>
    <property type="project" value="UniProtKB-KW"/>
</dbReference>
<comment type="caution">
    <text evidence="6">The sequence shown here is derived from an EMBL/GenBank/DDBJ whole genome shotgun (WGS) entry which is preliminary data.</text>
</comment>
<protein>
    <submittedName>
        <fullName evidence="6">MBOAT family O-acyltransferase</fullName>
        <ecNumber evidence="6">2.3.-.-</ecNumber>
    </submittedName>
</protein>
<evidence type="ECO:0000256" key="5">
    <source>
        <dbReference type="SAM" id="Phobius"/>
    </source>
</evidence>
<evidence type="ECO:0000256" key="3">
    <source>
        <dbReference type="ARBA" id="ARBA00022989"/>
    </source>
</evidence>
<sequence length="154" mass="17657">MQTTLSLSQYVKKRNGVPLGANHSIRNRNMLSRALGAKSFPIFWHYWNPIWGYYLSRNIMRPLSQFLPIWLAVLLTFLVSGALHDLAVALVKWQAMFFFTPWFGIMGVIVIASNKYGLSYGALPWIMRALINLLFIFSSFALTEFILSLLRPLA</sequence>
<dbReference type="Proteomes" id="UP001576708">
    <property type="component" value="Unassembled WGS sequence"/>
</dbReference>
<proteinExistence type="predicted"/>
<feature type="transmembrane region" description="Helical" evidence="5">
    <location>
        <begin position="95"/>
        <end position="113"/>
    </location>
</feature>
<keyword evidence="3 5" id="KW-1133">Transmembrane helix</keyword>
<dbReference type="InterPro" id="IPR004299">
    <property type="entry name" value="MBOAT_fam"/>
</dbReference>
<keyword evidence="6" id="KW-0012">Acyltransferase</keyword>